<proteinExistence type="predicted"/>
<evidence type="ECO:0000313" key="1">
    <source>
        <dbReference type="EMBL" id="KAK1862953.1"/>
    </source>
</evidence>
<reference evidence="1" key="1">
    <citation type="submission" date="2019-11" db="EMBL/GenBank/DDBJ databases">
        <title>Nori genome reveals adaptations in red seaweeds to the harsh intertidal environment.</title>
        <authorList>
            <person name="Wang D."/>
            <person name="Mao Y."/>
        </authorList>
    </citation>
    <scope>NUCLEOTIDE SEQUENCE</scope>
    <source>
        <tissue evidence="1">Gametophyte</tissue>
    </source>
</reference>
<organism evidence="1 2">
    <name type="scientific">Pyropia yezoensis</name>
    <name type="common">Susabi-nori</name>
    <name type="synonym">Porphyra yezoensis</name>
    <dbReference type="NCBI Taxonomy" id="2788"/>
    <lineage>
        <taxon>Eukaryota</taxon>
        <taxon>Rhodophyta</taxon>
        <taxon>Bangiophyceae</taxon>
        <taxon>Bangiales</taxon>
        <taxon>Bangiaceae</taxon>
        <taxon>Pyropia</taxon>
    </lineage>
</organism>
<name>A0ACC3BZH0_PYRYE</name>
<comment type="caution">
    <text evidence="1">The sequence shown here is derived from an EMBL/GenBank/DDBJ whole genome shotgun (WGS) entry which is preliminary data.</text>
</comment>
<gene>
    <name evidence="1" type="ORF">I4F81_005519</name>
</gene>
<sequence length="380" mass="36536">MTPLTPRRCASVPCLTTLHVDPGGGGGGLPSDSPTAAGGGGGSGSGGSPRAALFPRSAFAPAAATGERAARVAGVPHRSASAVCLTSLAGPPPPPRSGHRRQRSHLRGLAGLTPADLGWAAAARRVGRTMAAPAVTPVVASREGAALQPLVLFHGGPIGEPDEAVRAASGGGGSGSDDNGAASSRHEPEMSAPLLFGGNPPGAPTGATNSVVSATGVLAPRGGATATASTDGGAPAAGAGDGAAVTGGDGGGRASNAPVPAGAAAGDERGGERAVAKKGEDGRDRRSLLAAVTMAVSLLGLPGRAAGMTELLASISLRGPLAARHPLFAGLSLAGDVASEALGNISCPPDGASGLFHDCAPHSAAMLIHLVVDVLNLSPY</sequence>
<dbReference type="Proteomes" id="UP000798662">
    <property type="component" value="Chromosome 2"/>
</dbReference>
<protein>
    <submittedName>
        <fullName evidence="1">Uncharacterized protein</fullName>
    </submittedName>
</protein>
<dbReference type="EMBL" id="CM020619">
    <property type="protein sequence ID" value="KAK1862953.1"/>
    <property type="molecule type" value="Genomic_DNA"/>
</dbReference>
<keyword evidence="2" id="KW-1185">Reference proteome</keyword>
<accession>A0ACC3BZH0</accession>
<evidence type="ECO:0000313" key="2">
    <source>
        <dbReference type="Proteomes" id="UP000798662"/>
    </source>
</evidence>